<keyword evidence="2" id="KW-0479">Metal-binding</keyword>
<dbReference type="PANTHER" id="PTHR30471">
    <property type="entry name" value="DNA REPAIR PROTEIN RADC"/>
    <property type="match status" value="1"/>
</dbReference>
<dbReference type="PROSITE" id="PS50249">
    <property type="entry name" value="MPN"/>
    <property type="match status" value="1"/>
</dbReference>
<dbReference type="InterPro" id="IPR037518">
    <property type="entry name" value="MPN"/>
</dbReference>
<evidence type="ECO:0000256" key="5">
    <source>
        <dbReference type="ARBA" id="ARBA00023049"/>
    </source>
</evidence>
<keyword evidence="3" id="KW-0378">Hydrolase</keyword>
<keyword evidence="1" id="KW-0645">Protease</keyword>
<dbReference type="NCBIfam" id="TIGR00608">
    <property type="entry name" value="radc"/>
    <property type="match status" value="1"/>
</dbReference>
<dbReference type="KEGG" id="htq:FRZ44_40080"/>
<evidence type="ECO:0000256" key="6">
    <source>
        <dbReference type="RuleBase" id="RU003797"/>
    </source>
</evidence>
<dbReference type="InterPro" id="IPR020891">
    <property type="entry name" value="UPF0758_CS"/>
</dbReference>
<dbReference type="GO" id="GO:0008237">
    <property type="term" value="F:metallopeptidase activity"/>
    <property type="evidence" value="ECO:0007669"/>
    <property type="project" value="UniProtKB-KW"/>
</dbReference>
<feature type="domain" description="MPN" evidence="7">
    <location>
        <begin position="189"/>
        <end position="311"/>
    </location>
</feature>
<evidence type="ECO:0000256" key="2">
    <source>
        <dbReference type="ARBA" id="ARBA00022723"/>
    </source>
</evidence>
<keyword evidence="9" id="KW-1185">Reference proteome</keyword>
<dbReference type="RefSeq" id="WP_225308358.1">
    <property type="nucleotide sequence ID" value="NZ_CP042906.1"/>
</dbReference>
<dbReference type="NCBIfam" id="NF000642">
    <property type="entry name" value="PRK00024.1"/>
    <property type="match status" value="1"/>
</dbReference>
<evidence type="ECO:0000256" key="1">
    <source>
        <dbReference type="ARBA" id="ARBA00022670"/>
    </source>
</evidence>
<dbReference type="InterPro" id="IPR025657">
    <property type="entry name" value="RadC_JAB"/>
</dbReference>
<dbReference type="GO" id="GO:0046872">
    <property type="term" value="F:metal ion binding"/>
    <property type="evidence" value="ECO:0007669"/>
    <property type="project" value="UniProtKB-KW"/>
</dbReference>
<evidence type="ECO:0000259" key="7">
    <source>
        <dbReference type="PROSITE" id="PS50249"/>
    </source>
</evidence>
<organism evidence="8 9">
    <name type="scientific">Hypericibacter terrae</name>
    <dbReference type="NCBI Taxonomy" id="2602015"/>
    <lineage>
        <taxon>Bacteria</taxon>
        <taxon>Pseudomonadati</taxon>
        <taxon>Pseudomonadota</taxon>
        <taxon>Alphaproteobacteria</taxon>
        <taxon>Rhodospirillales</taxon>
        <taxon>Dongiaceae</taxon>
        <taxon>Hypericibacter</taxon>
    </lineage>
</organism>
<evidence type="ECO:0000256" key="3">
    <source>
        <dbReference type="ARBA" id="ARBA00022801"/>
    </source>
</evidence>
<name>A0A5J6MMF0_9PROT</name>
<dbReference type="PANTHER" id="PTHR30471:SF3">
    <property type="entry name" value="UPF0758 PROTEIN YEES-RELATED"/>
    <property type="match status" value="1"/>
</dbReference>
<keyword evidence="4" id="KW-0862">Zinc</keyword>
<evidence type="ECO:0000313" key="9">
    <source>
        <dbReference type="Proteomes" id="UP000326202"/>
    </source>
</evidence>
<protein>
    <recommendedName>
        <fullName evidence="7">MPN domain-containing protein</fullName>
    </recommendedName>
</protein>
<dbReference type="CDD" id="cd08071">
    <property type="entry name" value="MPN_DUF2466"/>
    <property type="match status" value="1"/>
</dbReference>
<evidence type="ECO:0000256" key="4">
    <source>
        <dbReference type="ARBA" id="ARBA00022833"/>
    </source>
</evidence>
<dbReference type="AlphaFoldDB" id="A0A5J6MMF0"/>
<dbReference type="EMBL" id="CP042906">
    <property type="protein sequence ID" value="QEX18698.1"/>
    <property type="molecule type" value="Genomic_DNA"/>
</dbReference>
<proteinExistence type="inferred from homology"/>
<evidence type="ECO:0000313" key="8">
    <source>
        <dbReference type="EMBL" id="QEX18698.1"/>
    </source>
</evidence>
<accession>A0A5J6MMF0</accession>
<dbReference type="Pfam" id="PF04002">
    <property type="entry name" value="RadC"/>
    <property type="match status" value="1"/>
</dbReference>
<dbReference type="Proteomes" id="UP000326202">
    <property type="component" value="Chromosome"/>
</dbReference>
<dbReference type="Gene3D" id="3.40.140.10">
    <property type="entry name" value="Cytidine Deaminase, domain 2"/>
    <property type="match status" value="1"/>
</dbReference>
<comment type="similarity">
    <text evidence="6">Belongs to the UPF0758 family.</text>
</comment>
<dbReference type="InterPro" id="IPR001405">
    <property type="entry name" value="UPF0758"/>
</dbReference>
<dbReference type="GO" id="GO:0006508">
    <property type="term" value="P:proteolysis"/>
    <property type="evidence" value="ECO:0007669"/>
    <property type="project" value="UniProtKB-KW"/>
</dbReference>
<dbReference type="PROSITE" id="PS01302">
    <property type="entry name" value="UPF0758"/>
    <property type="match status" value="1"/>
</dbReference>
<sequence>MAAGDGSTGEGAAGALERIGISVEPMPGGATERFAVKGDTYPHRQALQDLGGQWDKLARVWVFEAENPTARLAALLPIPEGPPPEKPNRPHYWGHRERLRKRAKEGGFGALPDYELLELLLFATIERKDVKPLAKALLERFGSLGGVLAARDEELAGFELVKLSTIVNLRAIAEMAVRLGREELKERPILNSIDKVAKHCRTVIGNSPIEQFRVLFLDQRHGLIADELQQTGTVNEVAAYPRQILQRALNLGAVGLVLVHNHPSGNLKPSTGDIEITREIMRAAEPLGIALHDHLIVGPGGHISLRQAGKLPR</sequence>
<keyword evidence="5" id="KW-0482">Metalloprotease</keyword>
<gene>
    <name evidence="8" type="ORF">FRZ44_40080</name>
</gene>
<reference evidence="8 9" key="1">
    <citation type="submission" date="2019-08" db="EMBL/GenBank/DDBJ databases">
        <title>Hyperibacter terrae gen. nov., sp. nov. and Hyperibacter viscosus sp. nov., two new members in the family Rhodospirillaceae isolated from the rhizosphere of Hypericum perforatum.</title>
        <authorList>
            <person name="Noviana Z."/>
        </authorList>
    </citation>
    <scope>NUCLEOTIDE SEQUENCE [LARGE SCALE GENOMIC DNA]</scope>
    <source>
        <strain evidence="8 9">R5913</strain>
    </source>
</reference>